<dbReference type="EMBL" id="CP016174">
    <property type="protein sequence ID" value="ANN15685.1"/>
    <property type="molecule type" value="Genomic_DNA"/>
</dbReference>
<dbReference type="InterPro" id="IPR029058">
    <property type="entry name" value="AB_hydrolase_fold"/>
</dbReference>
<reference evidence="1 2" key="1">
    <citation type="journal article" date="2015" name="Genome Announc.">
        <title>Draft Genome Sequence of Norvancomycin-Producing Strain Amycolatopsis orientalis CPCC200066.</title>
        <authorList>
            <person name="Lei X."/>
            <person name="Yuan F."/>
            <person name="Shi Y."/>
            <person name="Li X."/>
            <person name="Wang L."/>
            <person name="Hong B."/>
        </authorList>
    </citation>
    <scope>NUCLEOTIDE SEQUENCE [LARGE SCALE GENOMIC DNA]</scope>
    <source>
        <strain evidence="1 2">B-37</strain>
    </source>
</reference>
<sequence>MASIVGVHGIGQQWLGRQQLLAAWGPALGDGLERAAGRRPMFSDLDIAFYGDLFLPARNGATDSVVTKSGVPDSVEDLDLSTEEWADLAEALAELVTPAEIAAAAAEVPKGFGRFPRPLQALLAAIDRRYGAAAAVLSIKELRQVRRYLRQPSVREAVDDRVREMIPADCRVVIGHSLGSVVAYELLRRNPGLGVEMLITAGSPLALRMVRDNLRVEPLPVPAWVNIRDPHDPVACGGELRAWWPQIGETDEIVVDNGAKAHSAERYLSRRQTGAALLRVAGK</sequence>
<evidence type="ECO:0000313" key="2">
    <source>
        <dbReference type="Proteomes" id="UP000093695"/>
    </source>
</evidence>
<dbReference type="Gene3D" id="3.40.50.1820">
    <property type="entry name" value="alpha/beta hydrolase"/>
    <property type="match status" value="1"/>
</dbReference>
<dbReference type="SUPFAM" id="SSF53474">
    <property type="entry name" value="alpha/beta-Hydrolases"/>
    <property type="match status" value="1"/>
</dbReference>
<proteinExistence type="predicted"/>
<dbReference type="AlphaFoldDB" id="A0A193BU24"/>
<name>A0A193BU24_AMYOR</name>
<dbReference type="eggNOG" id="COG1075">
    <property type="taxonomic scope" value="Bacteria"/>
</dbReference>
<protein>
    <recommendedName>
        <fullName evidence="3">Serine peptidase</fullName>
    </recommendedName>
</protein>
<dbReference type="KEGG" id="aori:SD37_08455"/>
<gene>
    <name evidence="1" type="ORF">SD37_08455</name>
</gene>
<accession>A0A193BU24</accession>
<keyword evidence="2" id="KW-1185">Reference proteome</keyword>
<evidence type="ECO:0008006" key="3">
    <source>
        <dbReference type="Google" id="ProtNLM"/>
    </source>
</evidence>
<evidence type="ECO:0000313" key="1">
    <source>
        <dbReference type="EMBL" id="ANN15685.1"/>
    </source>
</evidence>
<dbReference type="Proteomes" id="UP000093695">
    <property type="component" value="Chromosome"/>
</dbReference>
<dbReference type="STRING" id="31958.SD37_08455"/>
<dbReference type="RefSeq" id="WP_044852575.1">
    <property type="nucleotide sequence ID" value="NZ_CP016174.1"/>
</dbReference>
<organism evidence="1 2">
    <name type="scientific">Amycolatopsis orientalis</name>
    <name type="common">Nocardia orientalis</name>
    <dbReference type="NCBI Taxonomy" id="31958"/>
    <lineage>
        <taxon>Bacteria</taxon>
        <taxon>Bacillati</taxon>
        <taxon>Actinomycetota</taxon>
        <taxon>Actinomycetes</taxon>
        <taxon>Pseudonocardiales</taxon>
        <taxon>Pseudonocardiaceae</taxon>
        <taxon>Amycolatopsis</taxon>
    </lineage>
</organism>